<evidence type="ECO:0000313" key="3">
    <source>
        <dbReference type="Proteomes" id="UP001295444"/>
    </source>
</evidence>
<dbReference type="EMBL" id="OW240912">
    <property type="protein sequence ID" value="CAH2224946.1"/>
    <property type="molecule type" value="Genomic_DNA"/>
</dbReference>
<dbReference type="PANTHER" id="PTHR36961">
    <property type="entry name" value="LEUKEMIA-ASSOCIATED PROTEIN 7"/>
    <property type="match status" value="1"/>
</dbReference>
<evidence type="ECO:0000256" key="1">
    <source>
        <dbReference type="SAM" id="MobiDB-lite"/>
    </source>
</evidence>
<gene>
    <name evidence="2" type="ORF">PECUL_23A053511</name>
</gene>
<keyword evidence="3" id="KW-1185">Reference proteome</keyword>
<feature type="region of interest" description="Disordered" evidence="1">
    <location>
        <begin position="83"/>
        <end position="135"/>
    </location>
</feature>
<reference evidence="2" key="1">
    <citation type="submission" date="2022-03" db="EMBL/GenBank/DDBJ databases">
        <authorList>
            <person name="Alioto T."/>
            <person name="Alioto T."/>
            <person name="Gomez Garrido J."/>
        </authorList>
    </citation>
    <scope>NUCLEOTIDE SEQUENCE</scope>
</reference>
<dbReference type="Proteomes" id="UP001295444">
    <property type="component" value="Chromosome 01"/>
</dbReference>
<dbReference type="InterPro" id="IPR031510">
    <property type="entry name" value="DLEU7"/>
</dbReference>
<feature type="compositionally biased region" description="Low complexity" evidence="1">
    <location>
        <begin position="84"/>
        <end position="95"/>
    </location>
</feature>
<sequence>MTCALTYLLLSPAAPANKGHMSGGELLKMAISHQLTALNTLRDLFENRFSSSLRQGYLKGDLDTTLQLMSSLSLLSDNAEVNASSGGECSNSSQSLISSMDQTDQGAQGPGEPQPSAAPTLNSAPQDHVNSATSSRTVPTLAQIASLNRFFRVLKCTVQLLYVEINALSHLPGDPVITIRLKDSIEFRNVCTHMTLQKEDRLFDQDLTSANEILRTIITDLLQALSSFTSEFIDKVTNQLNQILQILQF</sequence>
<name>A0AAD1VM87_PELCU</name>
<protein>
    <submittedName>
        <fullName evidence="2">Uncharacterized protein</fullName>
    </submittedName>
</protein>
<dbReference type="PANTHER" id="PTHR36961:SF1">
    <property type="entry name" value="LEUKEMIA-ASSOCIATED PROTEIN 7"/>
    <property type="match status" value="1"/>
</dbReference>
<organism evidence="2 3">
    <name type="scientific">Pelobates cultripes</name>
    <name type="common">Western spadefoot toad</name>
    <dbReference type="NCBI Taxonomy" id="61616"/>
    <lineage>
        <taxon>Eukaryota</taxon>
        <taxon>Metazoa</taxon>
        <taxon>Chordata</taxon>
        <taxon>Craniata</taxon>
        <taxon>Vertebrata</taxon>
        <taxon>Euteleostomi</taxon>
        <taxon>Amphibia</taxon>
        <taxon>Batrachia</taxon>
        <taxon>Anura</taxon>
        <taxon>Pelobatoidea</taxon>
        <taxon>Pelobatidae</taxon>
        <taxon>Pelobates</taxon>
    </lineage>
</organism>
<dbReference type="AlphaFoldDB" id="A0AAD1VM87"/>
<accession>A0AAD1VM87</accession>
<feature type="compositionally biased region" description="Polar residues" evidence="1">
    <location>
        <begin position="117"/>
        <end position="135"/>
    </location>
</feature>
<evidence type="ECO:0000313" key="2">
    <source>
        <dbReference type="EMBL" id="CAH2224946.1"/>
    </source>
</evidence>
<feature type="compositionally biased region" description="Polar residues" evidence="1">
    <location>
        <begin position="96"/>
        <end position="106"/>
    </location>
</feature>
<dbReference type="Pfam" id="PF15760">
    <property type="entry name" value="DLEU7"/>
    <property type="match status" value="1"/>
</dbReference>
<proteinExistence type="predicted"/>